<protein>
    <submittedName>
        <fullName evidence="2">Uncharacterized protein</fullName>
    </submittedName>
</protein>
<sequence length="124" mass="12969">MKRVLLTALLALGCVSTAQAVPPCWPGSVVNVGPAQSLSPAQLSTWLATYGVPAGVSDPHAYVAFHATDQRCKALYGSGAWAQITGPYTLTNMVNSYNISQGVTFQCKKCSGGVIGVPIEEKAR</sequence>
<feature type="signal peptide" evidence="1">
    <location>
        <begin position="1"/>
        <end position="20"/>
    </location>
</feature>
<keyword evidence="1" id="KW-0732">Signal</keyword>
<gene>
    <name evidence="2" type="ORF">ACFQ0E_13640</name>
</gene>
<keyword evidence="3" id="KW-1185">Reference proteome</keyword>
<name>A0ABW2YDU5_9GAMM</name>
<proteinExistence type="predicted"/>
<evidence type="ECO:0000313" key="3">
    <source>
        <dbReference type="Proteomes" id="UP001597110"/>
    </source>
</evidence>
<evidence type="ECO:0000256" key="1">
    <source>
        <dbReference type="SAM" id="SignalP"/>
    </source>
</evidence>
<organism evidence="2 3">
    <name type="scientific">Lysobacter brunescens</name>
    <dbReference type="NCBI Taxonomy" id="262323"/>
    <lineage>
        <taxon>Bacteria</taxon>
        <taxon>Pseudomonadati</taxon>
        <taxon>Pseudomonadota</taxon>
        <taxon>Gammaproteobacteria</taxon>
        <taxon>Lysobacterales</taxon>
        <taxon>Lysobacteraceae</taxon>
        <taxon>Lysobacter</taxon>
    </lineage>
</organism>
<dbReference type="RefSeq" id="WP_386824671.1">
    <property type="nucleotide sequence ID" value="NZ_JBHTIF010000002.1"/>
</dbReference>
<dbReference type="EMBL" id="JBHTIF010000002">
    <property type="protein sequence ID" value="MFD0726639.1"/>
    <property type="molecule type" value="Genomic_DNA"/>
</dbReference>
<dbReference type="Proteomes" id="UP001597110">
    <property type="component" value="Unassembled WGS sequence"/>
</dbReference>
<accession>A0ABW2YDU5</accession>
<feature type="chain" id="PRO_5046400450" evidence="1">
    <location>
        <begin position="21"/>
        <end position="124"/>
    </location>
</feature>
<reference evidence="3" key="1">
    <citation type="journal article" date="2019" name="Int. J. Syst. Evol. Microbiol.">
        <title>The Global Catalogue of Microorganisms (GCM) 10K type strain sequencing project: providing services to taxonomists for standard genome sequencing and annotation.</title>
        <authorList>
            <consortium name="The Broad Institute Genomics Platform"/>
            <consortium name="The Broad Institute Genome Sequencing Center for Infectious Disease"/>
            <person name="Wu L."/>
            <person name="Ma J."/>
        </authorList>
    </citation>
    <scope>NUCLEOTIDE SEQUENCE [LARGE SCALE GENOMIC DNA]</scope>
    <source>
        <strain evidence="3">CCUG 55585</strain>
    </source>
</reference>
<comment type="caution">
    <text evidence="2">The sequence shown here is derived from an EMBL/GenBank/DDBJ whole genome shotgun (WGS) entry which is preliminary data.</text>
</comment>
<evidence type="ECO:0000313" key="2">
    <source>
        <dbReference type="EMBL" id="MFD0726639.1"/>
    </source>
</evidence>